<dbReference type="PANTHER" id="PTHR33608:SF12">
    <property type="entry name" value="DUF58 DOMAIN-CONTAINING PROTEIN"/>
    <property type="match status" value="1"/>
</dbReference>
<keyword evidence="3" id="KW-1185">Reference proteome</keyword>
<dbReference type="SUPFAM" id="SSF53300">
    <property type="entry name" value="vWA-like"/>
    <property type="match status" value="1"/>
</dbReference>
<dbReference type="PANTHER" id="PTHR33608">
    <property type="entry name" value="BLL2464 PROTEIN"/>
    <property type="match status" value="1"/>
</dbReference>
<dbReference type="InterPro" id="IPR036465">
    <property type="entry name" value="vWFA_dom_sf"/>
</dbReference>
<dbReference type="Pfam" id="PF01882">
    <property type="entry name" value="DUF58"/>
    <property type="match status" value="1"/>
</dbReference>
<dbReference type="AlphaFoldDB" id="B3PJ53"/>
<feature type="domain" description="DUF58" evidence="1">
    <location>
        <begin position="66"/>
        <end position="278"/>
    </location>
</feature>
<dbReference type="InterPro" id="IPR002881">
    <property type="entry name" value="DUF58"/>
</dbReference>
<dbReference type="HOGENOM" id="CLU_054927_1_0_6"/>
<dbReference type="EMBL" id="CP000934">
    <property type="protein sequence ID" value="ACE85544.1"/>
    <property type="molecule type" value="Genomic_DNA"/>
</dbReference>
<evidence type="ECO:0000313" key="3">
    <source>
        <dbReference type="Proteomes" id="UP000001036"/>
    </source>
</evidence>
<reference evidence="2 3" key="1">
    <citation type="journal article" date="2008" name="J. Bacteriol.">
        <title>Insights into plant cell wall degradation from the genome sequence of the soil bacterium Cellvibrio japonicus.</title>
        <authorList>
            <person name="Deboy R.T."/>
            <person name="Mongodin E.F."/>
            <person name="Fouts D.E."/>
            <person name="Tailford L.E."/>
            <person name="Khouri H."/>
            <person name="Emerson J.B."/>
            <person name="Mohamoud Y."/>
            <person name="Watkins K."/>
            <person name="Henrissat B."/>
            <person name="Gilbert H.J."/>
            <person name="Nelson K.E."/>
        </authorList>
    </citation>
    <scope>NUCLEOTIDE SEQUENCE [LARGE SCALE GENOMIC DNA]</scope>
    <source>
        <strain evidence="2 3">Ueda107</strain>
    </source>
</reference>
<dbReference type="KEGG" id="cja:CJA_2163"/>
<dbReference type="Proteomes" id="UP000001036">
    <property type="component" value="Chromosome"/>
</dbReference>
<protein>
    <recommendedName>
        <fullName evidence="1">DUF58 domain-containing protein</fullName>
    </recommendedName>
</protein>
<name>B3PJ53_CELJU</name>
<dbReference type="OrthoDB" id="9776116at2"/>
<gene>
    <name evidence="2" type="ordered locus">CJA_2163</name>
</gene>
<evidence type="ECO:0000313" key="2">
    <source>
        <dbReference type="EMBL" id="ACE85544.1"/>
    </source>
</evidence>
<dbReference type="eggNOG" id="COG1721">
    <property type="taxonomic scope" value="Bacteria"/>
</dbReference>
<dbReference type="RefSeq" id="WP_012487765.1">
    <property type="nucleotide sequence ID" value="NC_010995.1"/>
</dbReference>
<proteinExistence type="predicted"/>
<accession>B3PJ53</accession>
<organism evidence="2 3">
    <name type="scientific">Cellvibrio japonicus (strain Ueda107)</name>
    <name type="common">Pseudomonas fluorescens subsp. cellulosa</name>
    <dbReference type="NCBI Taxonomy" id="498211"/>
    <lineage>
        <taxon>Bacteria</taxon>
        <taxon>Pseudomonadati</taxon>
        <taxon>Pseudomonadota</taxon>
        <taxon>Gammaproteobacteria</taxon>
        <taxon>Cellvibrionales</taxon>
        <taxon>Cellvibrionaceae</taxon>
        <taxon>Cellvibrio</taxon>
    </lineage>
</organism>
<sequence length="319" mass="36292">MAALSNRDLAPNPFLLPQGAYAQLDCLLGSRFIAEDLSLSSVKPARSLLAGSVRTRYRGRGMDFEEVRLYQAGDDIRSIDWRVTARTQVPHTKLYREERERPVFLLVDQRASMFFGSRRCFKSVLACYIAATLGWTALGNSDRIGALVFGDSDQRDIRARRGKHAQLELIHQLQEFNRRLTSPIASEHSLSLAELLADLRRISKPGSALFIISDFRDMDEACERELFSLARHADLTLIHVYDPLEQQLDSNQPLSVSNGQVRVQLPAQQRSFQQAYRALFERRLELLTQTAKRLGIALLSLSTQDDCAQQLRQTFGRRR</sequence>
<evidence type="ECO:0000259" key="1">
    <source>
        <dbReference type="Pfam" id="PF01882"/>
    </source>
</evidence>
<dbReference type="STRING" id="498211.CJA_2163"/>